<evidence type="ECO:0000313" key="4">
    <source>
        <dbReference type="Proteomes" id="UP001524587"/>
    </source>
</evidence>
<dbReference type="EMBL" id="JAMSKV010000003">
    <property type="protein sequence ID" value="MCQ8277694.1"/>
    <property type="molecule type" value="Genomic_DNA"/>
</dbReference>
<evidence type="ECO:0000256" key="2">
    <source>
        <dbReference type="SAM" id="Phobius"/>
    </source>
</evidence>
<accession>A0ABT1W490</accession>
<sequence>MQASADKTRTVPAARPADAEARAALRRQKRRATLLLGGMGGLTVAGYAAGHGWWAGLLQATAKAGLVGGLADWFAVTALFRHPLGLPIPHTAILPAQKERLGRALGRFVADHVFTEDDIERALAEIDVPAALRAVLRDPRLGEMLASGLTQLVPHLLDGLGGGKAGDLMARLAPQVMSDGQLAPVVARALRAMVENNKHQEVVSFLLDQIKQLLLRKEASLHRMIEDRVREQGGRLLGWAIGGSIASRVLGALNQELDRTDPHDSELREAVTEWIRHEIDLIETEPGRAEAIGRAMRGVVSHDSLRSWGADMWSRARSVIESDLQAPDGWVQGLVNRAIERAVRALTEEEAAREAVTRVTLRIVRDLLPGLRVRLSGFIGGVVTGWNTRSLTERVELRLGPDLQYVRINGTLVGALVGGLLYVLLRFLFGPMESP</sequence>
<protein>
    <submittedName>
        <fullName evidence="3">DUF445 domain-containing protein</fullName>
    </submittedName>
</protein>
<comment type="caution">
    <text evidence="3">The sequence shown here is derived from an EMBL/GenBank/DDBJ whole genome shotgun (WGS) entry which is preliminary data.</text>
</comment>
<feature type="transmembrane region" description="Helical" evidence="2">
    <location>
        <begin position="32"/>
        <end position="54"/>
    </location>
</feature>
<reference evidence="3 4" key="1">
    <citation type="submission" date="2022-06" db="EMBL/GenBank/DDBJ databases">
        <title>Endosaccharibacter gen. nov., sp. nov., endophytic bacteria isolated from sugarcane.</title>
        <authorList>
            <person name="Pitiwittayakul N."/>
            <person name="Yukphan P."/>
            <person name="Charoenyingcharoen P."/>
            <person name="Tanasupawat S."/>
        </authorList>
    </citation>
    <scope>NUCLEOTIDE SEQUENCE [LARGE SCALE GENOMIC DNA]</scope>
    <source>
        <strain evidence="3 4">KSS8</strain>
    </source>
</reference>
<feature type="region of interest" description="Disordered" evidence="1">
    <location>
        <begin position="1"/>
        <end position="20"/>
    </location>
</feature>
<dbReference type="Proteomes" id="UP001524587">
    <property type="component" value="Unassembled WGS sequence"/>
</dbReference>
<keyword evidence="2" id="KW-0472">Membrane</keyword>
<proteinExistence type="predicted"/>
<name>A0ABT1W490_9PROT</name>
<dbReference type="InterPro" id="IPR007383">
    <property type="entry name" value="DUF445"/>
</dbReference>
<keyword evidence="4" id="KW-1185">Reference proteome</keyword>
<dbReference type="PANTHER" id="PTHR38442:SF1">
    <property type="entry name" value="INNER MEMBRANE PROTEIN"/>
    <property type="match status" value="1"/>
</dbReference>
<keyword evidence="2" id="KW-0812">Transmembrane</keyword>
<evidence type="ECO:0000256" key="1">
    <source>
        <dbReference type="SAM" id="MobiDB-lite"/>
    </source>
</evidence>
<evidence type="ECO:0000313" key="3">
    <source>
        <dbReference type="EMBL" id="MCQ8277694.1"/>
    </source>
</evidence>
<dbReference type="RefSeq" id="WP_422863149.1">
    <property type="nucleotide sequence ID" value="NZ_JAMSKV010000003.1"/>
</dbReference>
<feature type="transmembrane region" description="Helical" evidence="2">
    <location>
        <begin position="408"/>
        <end position="429"/>
    </location>
</feature>
<dbReference type="PANTHER" id="PTHR38442">
    <property type="entry name" value="INNER MEMBRANE PROTEIN-RELATED"/>
    <property type="match status" value="1"/>
</dbReference>
<dbReference type="Pfam" id="PF04286">
    <property type="entry name" value="DUF445"/>
    <property type="match status" value="1"/>
</dbReference>
<keyword evidence="2" id="KW-1133">Transmembrane helix</keyword>
<organism evidence="3 4">
    <name type="scientific">Endosaccharibacter trunci</name>
    <dbReference type="NCBI Taxonomy" id="2812733"/>
    <lineage>
        <taxon>Bacteria</taxon>
        <taxon>Pseudomonadati</taxon>
        <taxon>Pseudomonadota</taxon>
        <taxon>Alphaproteobacteria</taxon>
        <taxon>Acetobacterales</taxon>
        <taxon>Acetobacteraceae</taxon>
        <taxon>Endosaccharibacter</taxon>
    </lineage>
</organism>
<gene>
    <name evidence="3" type="ORF">NFI95_04435</name>
</gene>